<gene>
    <name evidence="9" type="ORF">OXH55_09185</name>
</gene>
<keyword evidence="4 7" id="KW-0812">Transmembrane</keyword>
<feature type="transmembrane region" description="Helical" evidence="7">
    <location>
        <begin position="99"/>
        <end position="117"/>
    </location>
</feature>
<dbReference type="EMBL" id="JAPQES010000002">
    <property type="protein sequence ID" value="MCY6370802.1"/>
    <property type="molecule type" value="Genomic_DNA"/>
</dbReference>
<evidence type="ECO:0000256" key="3">
    <source>
        <dbReference type="ARBA" id="ARBA00022475"/>
    </source>
</evidence>
<keyword evidence="5 7" id="KW-1133">Transmembrane helix</keyword>
<evidence type="ECO:0000259" key="8">
    <source>
        <dbReference type="Pfam" id="PF00892"/>
    </source>
</evidence>
<evidence type="ECO:0000313" key="10">
    <source>
        <dbReference type="Proteomes" id="UP001079657"/>
    </source>
</evidence>
<feature type="transmembrane region" description="Helical" evidence="7">
    <location>
        <begin position="179"/>
        <end position="200"/>
    </location>
</feature>
<comment type="subcellular location">
    <subcellularLocation>
        <location evidence="1">Cell membrane</location>
        <topology evidence="1">Multi-pass membrane protein</topology>
    </subcellularLocation>
</comment>
<feature type="transmembrane region" description="Helical" evidence="7">
    <location>
        <begin position="124"/>
        <end position="142"/>
    </location>
</feature>
<keyword evidence="3" id="KW-1003">Cell membrane</keyword>
<evidence type="ECO:0000256" key="2">
    <source>
        <dbReference type="ARBA" id="ARBA00007362"/>
    </source>
</evidence>
<dbReference type="Proteomes" id="UP001079657">
    <property type="component" value="Unassembled WGS sequence"/>
</dbReference>
<dbReference type="InterPro" id="IPR037185">
    <property type="entry name" value="EmrE-like"/>
</dbReference>
<comment type="caution">
    <text evidence="9">The sequence shown here is derived from an EMBL/GenBank/DDBJ whole genome shotgun (WGS) entry which is preliminary data.</text>
</comment>
<feature type="domain" description="EamA" evidence="8">
    <location>
        <begin position="150"/>
        <end position="281"/>
    </location>
</feature>
<protein>
    <submittedName>
        <fullName evidence="9">DMT family transporter</fullName>
    </submittedName>
</protein>
<proteinExistence type="inferred from homology"/>
<evidence type="ECO:0000256" key="1">
    <source>
        <dbReference type="ARBA" id="ARBA00004651"/>
    </source>
</evidence>
<sequence length="301" mass="32964">MKYIDKKKSIMADMALLLVAIVWGGGFVATKDALNNVPPFYITAMRFMIATLLLCIVFWKKIRLITKNDIKAGSVVGIFLFGGFATQTVGLQYTTPGKQAFITATYVVIVPFLAWIINKKRPDIYSIIAAFLTLIGIGMLSLQNSLHIGLGDSLTLLCAVFFAVQIVAIGFYTEDVDPVILTIVQLAVCGLLSAICGFIFEPFPKQIGTQSIMSILYLGLFSTMLGIIVQNVAQKYTSETHAAIILSLESLFGCILSVILLGELFTTKMILGCIFIFIAVITSETKWEFLKPKQKKNSTAA</sequence>
<evidence type="ECO:0000256" key="7">
    <source>
        <dbReference type="SAM" id="Phobius"/>
    </source>
</evidence>
<dbReference type="Pfam" id="PF00892">
    <property type="entry name" value="EamA"/>
    <property type="match status" value="2"/>
</dbReference>
<organism evidence="9 10">
    <name type="scientific">Clostridium ganghwense</name>
    <dbReference type="NCBI Taxonomy" id="312089"/>
    <lineage>
        <taxon>Bacteria</taxon>
        <taxon>Bacillati</taxon>
        <taxon>Bacillota</taxon>
        <taxon>Clostridia</taxon>
        <taxon>Eubacteriales</taxon>
        <taxon>Clostridiaceae</taxon>
        <taxon>Clostridium</taxon>
    </lineage>
</organism>
<keyword evidence="6 7" id="KW-0472">Membrane</keyword>
<name>A0ABT4CP30_9CLOT</name>
<reference evidence="9" key="1">
    <citation type="submission" date="2022-12" db="EMBL/GenBank/DDBJ databases">
        <authorList>
            <person name="Wang J."/>
        </authorList>
    </citation>
    <scope>NUCLEOTIDE SEQUENCE</scope>
    <source>
        <strain evidence="9">HY-42-06</strain>
    </source>
</reference>
<feature type="transmembrane region" description="Helical" evidence="7">
    <location>
        <begin position="268"/>
        <end position="287"/>
    </location>
</feature>
<feature type="transmembrane region" description="Helical" evidence="7">
    <location>
        <begin position="72"/>
        <end position="93"/>
    </location>
</feature>
<keyword evidence="10" id="KW-1185">Reference proteome</keyword>
<evidence type="ECO:0000256" key="5">
    <source>
        <dbReference type="ARBA" id="ARBA00022989"/>
    </source>
</evidence>
<feature type="domain" description="EamA" evidence="8">
    <location>
        <begin position="12"/>
        <end position="141"/>
    </location>
</feature>
<accession>A0ABT4CP30</accession>
<dbReference type="InterPro" id="IPR000620">
    <property type="entry name" value="EamA_dom"/>
</dbReference>
<dbReference type="InterPro" id="IPR051258">
    <property type="entry name" value="Diverse_Substrate_Transporter"/>
</dbReference>
<feature type="transmembrane region" description="Helical" evidence="7">
    <location>
        <begin position="154"/>
        <end position="172"/>
    </location>
</feature>
<dbReference type="SUPFAM" id="SSF103481">
    <property type="entry name" value="Multidrug resistance efflux transporter EmrE"/>
    <property type="match status" value="2"/>
</dbReference>
<dbReference type="RefSeq" id="WP_268049626.1">
    <property type="nucleotide sequence ID" value="NZ_JAPQES010000002.1"/>
</dbReference>
<comment type="similarity">
    <text evidence="2">Belongs to the EamA transporter family.</text>
</comment>
<dbReference type="PANTHER" id="PTHR42920">
    <property type="entry name" value="OS03G0707200 PROTEIN-RELATED"/>
    <property type="match status" value="1"/>
</dbReference>
<feature type="transmembrane region" description="Helical" evidence="7">
    <location>
        <begin position="241"/>
        <end position="262"/>
    </location>
</feature>
<evidence type="ECO:0000256" key="6">
    <source>
        <dbReference type="ARBA" id="ARBA00023136"/>
    </source>
</evidence>
<feature type="transmembrane region" description="Helical" evidence="7">
    <location>
        <begin position="212"/>
        <end position="229"/>
    </location>
</feature>
<evidence type="ECO:0000256" key="4">
    <source>
        <dbReference type="ARBA" id="ARBA00022692"/>
    </source>
</evidence>
<dbReference type="PANTHER" id="PTHR42920:SF5">
    <property type="entry name" value="EAMA DOMAIN-CONTAINING PROTEIN"/>
    <property type="match status" value="1"/>
</dbReference>
<evidence type="ECO:0000313" key="9">
    <source>
        <dbReference type="EMBL" id="MCY6370802.1"/>
    </source>
</evidence>
<feature type="transmembrane region" description="Helical" evidence="7">
    <location>
        <begin position="40"/>
        <end position="60"/>
    </location>
</feature>